<evidence type="ECO:0000256" key="5">
    <source>
        <dbReference type="ARBA" id="ARBA00022692"/>
    </source>
</evidence>
<dbReference type="Proteomes" id="UP000008130">
    <property type="component" value="Chromosome"/>
</dbReference>
<dbReference type="STRING" id="991905.SL003B_0782"/>
<keyword evidence="3" id="KW-1003">Cell membrane</keyword>
<sequence>MTAAFLRLTVRLAWVSAVLFVMAGALLACDLLARRLPVGPVAWAADLAQLCLVWGTLLAMAWLLGARRHIAVDVLVALLSAQQRRYTEAFAMLVVALFSAVVVWQGWAIAVESISRGPGSEAVPHLPAWTADLAVPFGFALLFVQALIEAKRALAGELDALANGPGARE</sequence>
<feature type="transmembrane region" description="Helical" evidence="9">
    <location>
        <begin position="127"/>
        <end position="148"/>
    </location>
</feature>
<feature type="transmembrane region" description="Helical" evidence="9">
    <location>
        <begin position="45"/>
        <end position="65"/>
    </location>
</feature>
<dbReference type="GO" id="GO:0005886">
    <property type="term" value="C:plasma membrane"/>
    <property type="evidence" value="ECO:0007669"/>
    <property type="project" value="UniProtKB-SubCell"/>
</dbReference>
<evidence type="ECO:0000313" key="11">
    <source>
        <dbReference type="EMBL" id="ADZ69212.1"/>
    </source>
</evidence>
<dbReference type="AlphaFoldDB" id="F2IVV5"/>
<dbReference type="eggNOG" id="COG3090">
    <property type="taxonomic scope" value="Bacteria"/>
</dbReference>
<comment type="subcellular location">
    <subcellularLocation>
        <location evidence="1 9">Cell inner membrane</location>
        <topology evidence="1 9">Multi-pass membrane protein</topology>
    </subcellularLocation>
</comment>
<dbReference type="PANTHER" id="PTHR35011:SF10">
    <property type="entry name" value="TRAP TRANSPORTER SMALL PERMEASE PROTEIN"/>
    <property type="match status" value="1"/>
</dbReference>
<evidence type="ECO:0000259" key="10">
    <source>
        <dbReference type="Pfam" id="PF04290"/>
    </source>
</evidence>
<feature type="transmembrane region" description="Helical" evidence="9">
    <location>
        <begin position="12"/>
        <end position="33"/>
    </location>
</feature>
<keyword evidence="12" id="KW-1185">Reference proteome</keyword>
<keyword evidence="5 9" id="KW-0812">Transmembrane</keyword>
<accession>F2IVV5</accession>
<protein>
    <recommendedName>
        <fullName evidence="9">TRAP transporter small permease protein</fullName>
    </recommendedName>
</protein>
<gene>
    <name evidence="11" type="ordered locus">SL003B_0782</name>
</gene>
<comment type="subunit">
    <text evidence="9">The complex comprises the extracytoplasmic solute receptor protein and the two transmembrane proteins.</text>
</comment>
<proteinExistence type="inferred from homology"/>
<dbReference type="GO" id="GO:0022857">
    <property type="term" value="F:transmembrane transporter activity"/>
    <property type="evidence" value="ECO:0007669"/>
    <property type="project" value="UniProtKB-UniRule"/>
</dbReference>
<name>F2IVV5_POLGS</name>
<reference evidence="11 12" key="1">
    <citation type="journal article" date="2011" name="J. Bacteriol.">
        <title>Complete genome sequence of Polymorphum gilvum SL003B-26A1T, a crude oil-degrading bacterium from oil-polluted saline soil.</title>
        <authorList>
            <person name="Li S.G."/>
            <person name="Tang Y.Q."/>
            <person name="Nie Y."/>
            <person name="Cai M."/>
            <person name="Wu X.L."/>
        </authorList>
    </citation>
    <scope>NUCLEOTIDE SEQUENCE [LARGE SCALE GENOMIC DNA]</scope>
    <source>
        <strain evidence="12">LMG 25793 / CGMCC 1.9160 / SL003B-26A1</strain>
    </source>
</reference>
<dbReference type="HOGENOM" id="CLU_086356_2_3_5"/>
<evidence type="ECO:0000256" key="1">
    <source>
        <dbReference type="ARBA" id="ARBA00004429"/>
    </source>
</evidence>
<dbReference type="InterPro" id="IPR007387">
    <property type="entry name" value="TRAP_DctQ"/>
</dbReference>
<keyword evidence="4 9" id="KW-0997">Cell inner membrane</keyword>
<dbReference type="OrthoDB" id="4250245at2"/>
<keyword evidence="6 9" id="KW-1133">Transmembrane helix</keyword>
<evidence type="ECO:0000256" key="3">
    <source>
        <dbReference type="ARBA" id="ARBA00022475"/>
    </source>
</evidence>
<evidence type="ECO:0000256" key="7">
    <source>
        <dbReference type="ARBA" id="ARBA00023136"/>
    </source>
</evidence>
<evidence type="ECO:0000256" key="4">
    <source>
        <dbReference type="ARBA" id="ARBA00022519"/>
    </source>
</evidence>
<comment type="function">
    <text evidence="9">Part of the tripartite ATP-independent periplasmic (TRAP) transport system.</text>
</comment>
<keyword evidence="7 9" id="KW-0472">Membrane</keyword>
<dbReference type="GO" id="GO:0015740">
    <property type="term" value="P:C4-dicarboxylate transport"/>
    <property type="evidence" value="ECO:0007669"/>
    <property type="project" value="TreeGrafter"/>
</dbReference>
<dbReference type="Pfam" id="PF04290">
    <property type="entry name" value="DctQ"/>
    <property type="match status" value="1"/>
</dbReference>
<dbReference type="PROSITE" id="PS51257">
    <property type="entry name" value="PROKAR_LIPOPROTEIN"/>
    <property type="match status" value="1"/>
</dbReference>
<dbReference type="PANTHER" id="PTHR35011">
    <property type="entry name" value="2,3-DIKETO-L-GULONATE TRAP TRANSPORTER SMALL PERMEASE PROTEIN YIAM"/>
    <property type="match status" value="1"/>
</dbReference>
<evidence type="ECO:0000256" key="9">
    <source>
        <dbReference type="RuleBase" id="RU369079"/>
    </source>
</evidence>
<dbReference type="InterPro" id="IPR055348">
    <property type="entry name" value="DctQ"/>
</dbReference>
<keyword evidence="2 9" id="KW-0813">Transport</keyword>
<feature type="domain" description="Tripartite ATP-independent periplasmic transporters DctQ component" evidence="10">
    <location>
        <begin position="29"/>
        <end position="154"/>
    </location>
</feature>
<organism evidence="11 12">
    <name type="scientific">Polymorphum gilvum (strain LMG 25793 / CGMCC 1.9160 / SL003B-26A1)</name>
    <dbReference type="NCBI Taxonomy" id="991905"/>
    <lineage>
        <taxon>Bacteria</taxon>
        <taxon>Pseudomonadati</taxon>
        <taxon>Pseudomonadota</taxon>
        <taxon>Alphaproteobacteria</taxon>
        <taxon>Rhodobacterales</taxon>
        <taxon>Paracoccaceae</taxon>
        <taxon>Polymorphum</taxon>
    </lineage>
</organism>
<dbReference type="KEGG" id="pgv:SL003B_0782"/>
<evidence type="ECO:0000256" key="8">
    <source>
        <dbReference type="ARBA" id="ARBA00038436"/>
    </source>
</evidence>
<comment type="similarity">
    <text evidence="8 9">Belongs to the TRAP transporter small permease family.</text>
</comment>
<evidence type="ECO:0000256" key="2">
    <source>
        <dbReference type="ARBA" id="ARBA00022448"/>
    </source>
</evidence>
<evidence type="ECO:0000256" key="6">
    <source>
        <dbReference type="ARBA" id="ARBA00022989"/>
    </source>
</evidence>
<dbReference type="EMBL" id="CP002568">
    <property type="protein sequence ID" value="ADZ69212.1"/>
    <property type="molecule type" value="Genomic_DNA"/>
</dbReference>
<evidence type="ECO:0000313" key="12">
    <source>
        <dbReference type="Proteomes" id="UP000008130"/>
    </source>
</evidence>
<feature type="transmembrane region" description="Helical" evidence="9">
    <location>
        <begin position="86"/>
        <end position="107"/>
    </location>
</feature>
<dbReference type="RefSeq" id="WP_013651532.1">
    <property type="nucleotide sequence ID" value="NC_015259.1"/>
</dbReference>